<feature type="domain" description="Stealth protein CR4 conserved region 4" evidence="7">
    <location>
        <begin position="448"/>
        <end position="493"/>
    </location>
</feature>
<keyword evidence="2" id="KW-0808">Transferase</keyword>
<dbReference type="PANTHER" id="PTHR24045">
    <property type="match status" value="1"/>
</dbReference>
<evidence type="ECO:0000256" key="1">
    <source>
        <dbReference type="ARBA" id="ARBA00007583"/>
    </source>
</evidence>
<evidence type="ECO:0000256" key="3">
    <source>
        <dbReference type="ARBA" id="ARBA00023169"/>
    </source>
</evidence>
<evidence type="ECO:0000259" key="7">
    <source>
        <dbReference type="Pfam" id="PF17103"/>
    </source>
</evidence>
<dbReference type="Pfam" id="PF17103">
    <property type="entry name" value="Stealth_CR4"/>
    <property type="match status" value="1"/>
</dbReference>
<dbReference type="InterPro" id="IPR031358">
    <property type="entry name" value="Stealth_CR1"/>
</dbReference>
<accession>A0A7T2TIV2</accession>
<name>A0A7T2TIV2_9MICO</name>
<organism evidence="8 9">
    <name type="scientific">Brevibacterium casei</name>
    <dbReference type="NCBI Taxonomy" id="33889"/>
    <lineage>
        <taxon>Bacteria</taxon>
        <taxon>Bacillati</taxon>
        <taxon>Actinomycetota</taxon>
        <taxon>Actinomycetes</taxon>
        <taxon>Micrococcales</taxon>
        <taxon>Brevibacteriaceae</taxon>
        <taxon>Brevibacterium</taxon>
    </lineage>
</organism>
<dbReference type="EMBL" id="CP065682">
    <property type="protein sequence ID" value="QPS34613.1"/>
    <property type="molecule type" value="Genomic_DNA"/>
</dbReference>
<dbReference type="InterPro" id="IPR021520">
    <property type="entry name" value="Stealth_CR2"/>
</dbReference>
<dbReference type="PANTHER" id="PTHR24045:SF0">
    <property type="entry name" value="N-ACETYLGLUCOSAMINE-1-PHOSPHOTRANSFERASE SUBUNITS ALPHA_BETA"/>
    <property type="match status" value="1"/>
</dbReference>
<reference evidence="8 9" key="1">
    <citation type="submission" date="2020-12" db="EMBL/GenBank/DDBJ databases">
        <title>FDA dAtabase for Regulatory Grade micrObial Sequences (FDA-ARGOS): Supporting development and validation of Infectious Disease Dx tests.</title>
        <authorList>
            <person name="Sproer C."/>
            <person name="Gronow S."/>
            <person name="Severitt S."/>
            <person name="Schroder I."/>
            <person name="Tallon L."/>
            <person name="Sadzewicz L."/>
            <person name="Zhao X."/>
            <person name="Boylan J."/>
            <person name="Ott S."/>
            <person name="Bowen H."/>
            <person name="Vavikolanu K."/>
            <person name="Mehta A."/>
            <person name="Aluvathingal J."/>
            <person name="Nadendla S."/>
            <person name="Lowell S."/>
            <person name="Myers T."/>
            <person name="Yan Y."/>
            <person name="Sichtig H."/>
        </authorList>
    </citation>
    <scope>NUCLEOTIDE SEQUENCE [LARGE SCALE GENOMIC DNA]</scope>
    <source>
        <strain evidence="8 9">FDAARGOS_902</strain>
    </source>
</reference>
<dbReference type="Proteomes" id="UP000594979">
    <property type="component" value="Chromosome"/>
</dbReference>
<sequence>MATRTHDSIAAQEDNLRTVRTVLAEAGIDFVELPRRARDRSRLVIPQSQIRRAQQALSALDPQDGWTQFRRYRSWASGSRRRQRDDPFSVAMIICHRRVAAPSGRILSTGFEGVIIEAWTDLGPRRARVDGSTHIPGTLHRIAKQPRTLVEYFTPETWEASLANDNRTVLPDAPDLYAVAGPVDLVYTWVDGSDPLWRAKKSRAEAEMRGEQINDTAVSESRFADRQELRYSLRSVEAYASWVNHIYLVTDAQIPEWLNVDHPKITVIDHRDIFTDTDNLPVFNSHAIESQLHHIPGLSENYLYMNDDLFFMRPTSPELFFTGSGLSRFFPSTAPLDLDDPSARDMPVLSAAKRGRQFMLDEHGRRVANKFKHTPHPQVRSVMEDFEATHQDLFDHVARSKFRHPDDYSITSALYHFHAYAQGKAIDSSIRYAYMDISRPDAELYMRRLLRRRNLDVLCLNDTDSSPEAQEHLDAMMSWFLNEKFPLPSSFEK</sequence>
<evidence type="ECO:0000259" key="4">
    <source>
        <dbReference type="Pfam" id="PF11380"/>
    </source>
</evidence>
<evidence type="ECO:0000313" key="8">
    <source>
        <dbReference type="EMBL" id="QPS34613.1"/>
    </source>
</evidence>
<evidence type="ECO:0000259" key="6">
    <source>
        <dbReference type="Pfam" id="PF17102"/>
    </source>
</evidence>
<evidence type="ECO:0000259" key="5">
    <source>
        <dbReference type="Pfam" id="PF17101"/>
    </source>
</evidence>
<dbReference type="GO" id="GO:0000271">
    <property type="term" value="P:polysaccharide biosynthetic process"/>
    <property type="evidence" value="ECO:0007669"/>
    <property type="project" value="UniProtKB-KW"/>
</dbReference>
<evidence type="ECO:0000256" key="2">
    <source>
        <dbReference type="ARBA" id="ARBA00022679"/>
    </source>
</evidence>
<dbReference type="Pfam" id="PF11380">
    <property type="entry name" value="Stealth_CR2"/>
    <property type="match status" value="1"/>
</dbReference>
<feature type="domain" description="Stealth protein CR1 conserved region 1" evidence="5">
    <location>
        <begin position="182"/>
        <end position="208"/>
    </location>
</feature>
<protein>
    <submittedName>
        <fullName evidence="8">Stealth CR1 domain-containing protein</fullName>
    </submittedName>
</protein>
<dbReference type="Pfam" id="PF17101">
    <property type="entry name" value="Stealth_CR1"/>
    <property type="match status" value="1"/>
</dbReference>
<dbReference type="GO" id="GO:0016772">
    <property type="term" value="F:transferase activity, transferring phosphorus-containing groups"/>
    <property type="evidence" value="ECO:0007669"/>
    <property type="project" value="InterPro"/>
</dbReference>
<keyword evidence="3" id="KW-0270">Exopolysaccharide synthesis</keyword>
<evidence type="ECO:0000313" key="9">
    <source>
        <dbReference type="Proteomes" id="UP000594979"/>
    </source>
</evidence>
<feature type="domain" description="Stealth protein CR2 conserved region 2" evidence="4">
    <location>
        <begin position="222"/>
        <end position="326"/>
    </location>
</feature>
<dbReference type="InterPro" id="IPR047141">
    <property type="entry name" value="Stealth"/>
</dbReference>
<dbReference type="InterPro" id="IPR031356">
    <property type="entry name" value="Stealth_CR4"/>
</dbReference>
<feature type="domain" description="Stealth protein CR3 conserved region 3" evidence="6">
    <location>
        <begin position="372"/>
        <end position="420"/>
    </location>
</feature>
<gene>
    <name evidence="8" type="ORF">I6G59_04625</name>
</gene>
<proteinExistence type="inferred from homology"/>
<dbReference type="AlphaFoldDB" id="A0A7T2TIV2"/>
<dbReference type="Pfam" id="PF17102">
    <property type="entry name" value="Stealth_CR3"/>
    <property type="match status" value="1"/>
</dbReference>
<dbReference type="KEGG" id="bcau:I6G59_04625"/>
<comment type="similarity">
    <text evidence="1">Belongs to the stealth family.</text>
</comment>
<dbReference type="RefSeq" id="WP_197932210.1">
    <property type="nucleotide sequence ID" value="NZ_CP065682.1"/>
</dbReference>
<dbReference type="InterPro" id="IPR031357">
    <property type="entry name" value="Stealth_CR3"/>
</dbReference>